<dbReference type="GO" id="GO:0005768">
    <property type="term" value="C:endosome"/>
    <property type="evidence" value="ECO:0007669"/>
    <property type="project" value="UniProtKB-ARBA"/>
</dbReference>
<dbReference type="Pfam" id="PF08628">
    <property type="entry name" value="Nexin_C"/>
    <property type="match status" value="1"/>
</dbReference>
<dbReference type="Gene3D" id="3.30.1520.10">
    <property type="entry name" value="Phox-like domain"/>
    <property type="match status" value="1"/>
</dbReference>
<dbReference type="AlphaFoldDB" id="A0A6A1V3B5"/>
<feature type="transmembrane region" description="Helical" evidence="4">
    <location>
        <begin position="12"/>
        <end position="30"/>
    </location>
</feature>
<dbReference type="SMART" id="SM00312">
    <property type="entry name" value="PX"/>
    <property type="match status" value="1"/>
</dbReference>
<comment type="caution">
    <text evidence="7">The sequence shown here is derived from an EMBL/GenBank/DDBJ whole genome shotgun (WGS) entry which is preliminary data.</text>
</comment>
<dbReference type="PROSITE" id="PS51207">
    <property type="entry name" value="PXA"/>
    <property type="match status" value="1"/>
</dbReference>
<name>A0A6A1V3B5_9ROSI</name>
<dbReference type="GO" id="GO:0035091">
    <property type="term" value="F:phosphatidylinositol binding"/>
    <property type="evidence" value="ECO:0007669"/>
    <property type="project" value="InterPro"/>
</dbReference>
<feature type="compositionally biased region" description="Polar residues" evidence="3">
    <location>
        <begin position="344"/>
        <end position="359"/>
    </location>
</feature>
<feature type="region of interest" description="Disordered" evidence="3">
    <location>
        <begin position="796"/>
        <end position="825"/>
    </location>
</feature>
<dbReference type="InterPro" id="IPR036871">
    <property type="entry name" value="PX_dom_sf"/>
</dbReference>
<dbReference type="Pfam" id="PF02194">
    <property type="entry name" value="PXA"/>
    <property type="match status" value="1"/>
</dbReference>
<feature type="domain" description="PXA" evidence="6">
    <location>
        <begin position="102"/>
        <end position="279"/>
    </location>
</feature>
<dbReference type="Pfam" id="PF00787">
    <property type="entry name" value="PX"/>
    <property type="match status" value="1"/>
</dbReference>
<keyword evidence="8" id="KW-1185">Reference proteome</keyword>
<evidence type="ECO:0000313" key="8">
    <source>
        <dbReference type="Proteomes" id="UP000516437"/>
    </source>
</evidence>
<feature type="region of interest" description="Disordered" evidence="3">
    <location>
        <begin position="317"/>
        <end position="370"/>
    </location>
</feature>
<organism evidence="7 8">
    <name type="scientific">Morella rubra</name>
    <name type="common">Chinese bayberry</name>
    <dbReference type="NCBI Taxonomy" id="262757"/>
    <lineage>
        <taxon>Eukaryota</taxon>
        <taxon>Viridiplantae</taxon>
        <taxon>Streptophyta</taxon>
        <taxon>Embryophyta</taxon>
        <taxon>Tracheophyta</taxon>
        <taxon>Spermatophyta</taxon>
        <taxon>Magnoliopsida</taxon>
        <taxon>eudicotyledons</taxon>
        <taxon>Gunneridae</taxon>
        <taxon>Pentapetalae</taxon>
        <taxon>rosids</taxon>
        <taxon>fabids</taxon>
        <taxon>Fagales</taxon>
        <taxon>Myricaceae</taxon>
        <taxon>Morella</taxon>
    </lineage>
</organism>
<dbReference type="SUPFAM" id="SSF64268">
    <property type="entry name" value="PX domain"/>
    <property type="match status" value="1"/>
</dbReference>
<accession>A0A6A1V3B5</accession>
<evidence type="ECO:0000313" key="7">
    <source>
        <dbReference type="EMBL" id="KAB1207185.1"/>
    </source>
</evidence>
<gene>
    <name evidence="7" type="ORF">CJ030_MR7G011506</name>
</gene>
<comment type="subcellular location">
    <subcellularLocation>
        <location evidence="1">Cytoplasm</location>
    </subcellularLocation>
</comment>
<keyword evidence="2" id="KW-0963">Cytoplasm</keyword>
<dbReference type="EMBL" id="RXIC02000025">
    <property type="protein sequence ID" value="KAB1207185.1"/>
    <property type="molecule type" value="Genomic_DNA"/>
</dbReference>
<keyword evidence="4" id="KW-0472">Membrane</keyword>
<dbReference type="InterPro" id="IPR001683">
    <property type="entry name" value="PX_dom"/>
</dbReference>
<dbReference type="GO" id="GO:0016020">
    <property type="term" value="C:membrane"/>
    <property type="evidence" value="ECO:0007669"/>
    <property type="project" value="UniProtKB-ARBA"/>
</dbReference>
<dbReference type="InterPro" id="IPR013937">
    <property type="entry name" value="Sorting_nexin_C"/>
</dbReference>
<feature type="domain" description="PX" evidence="5">
    <location>
        <begin position="579"/>
        <end position="691"/>
    </location>
</feature>
<dbReference type="PROSITE" id="PS50195">
    <property type="entry name" value="PX"/>
    <property type="match status" value="1"/>
</dbReference>
<evidence type="ECO:0000259" key="5">
    <source>
        <dbReference type="PROSITE" id="PS50195"/>
    </source>
</evidence>
<evidence type="ECO:0000256" key="4">
    <source>
        <dbReference type="SAM" id="Phobius"/>
    </source>
</evidence>
<dbReference type="SMART" id="SM00313">
    <property type="entry name" value="PXA"/>
    <property type="match status" value="1"/>
</dbReference>
<feature type="region of interest" description="Disordered" evidence="3">
    <location>
        <begin position="469"/>
        <end position="488"/>
    </location>
</feature>
<reference evidence="7 8" key="1">
    <citation type="journal article" date="2019" name="Plant Biotechnol. J.">
        <title>The red bayberry genome and genetic basis of sex determination.</title>
        <authorList>
            <person name="Jia H.M."/>
            <person name="Jia H.J."/>
            <person name="Cai Q.L."/>
            <person name="Wang Y."/>
            <person name="Zhao H.B."/>
            <person name="Yang W.F."/>
            <person name="Wang G.Y."/>
            <person name="Li Y.H."/>
            <person name="Zhan D.L."/>
            <person name="Shen Y.T."/>
            <person name="Niu Q.F."/>
            <person name="Chang L."/>
            <person name="Qiu J."/>
            <person name="Zhao L."/>
            <person name="Xie H.B."/>
            <person name="Fu W.Y."/>
            <person name="Jin J."/>
            <person name="Li X.W."/>
            <person name="Jiao Y."/>
            <person name="Zhou C.C."/>
            <person name="Tu T."/>
            <person name="Chai C.Y."/>
            <person name="Gao J.L."/>
            <person name="Fan L.J."/>
            <person name="van de Weg E."/>
            <person name="Wang J.Y."/>
            <person name="Gao Z.S."/>
        </authorList>
    </citation>
    <scope>NUCLEOTIDE SEQUENCE [LARGE SCALE GENOMIC DNA]</scope>
    <source>
        <tissue evidence="7">Leaves</tissue>
    </source>
</reference>
<dbReference type="Proteomes" id="UP000516437">
    <property type="component" value="Chromosome 7"/>
</dbReference>
<dbReference type="PANTHER" id="PTHR22999">
    <property type="entry name" value="PX SERINE/THREONINE KINASE PXK"/>
    <property type="match status" value="1"/>
</dbReference>
<evidence type="ECO:0000256" key="2">
    <source>
        <dbReference type="ARBA" id="ARBA00022490"/>
    </source>
</evidence>
<dbReference type="InterPro" id="IPR003114">
    <property type="entry name" value="Phox_assoc"/>
</dbReference>
<sequence>METIQDLIEEFKLRAVWWALCIFAVSYFLSHTSKSLWMNIPISLLFVSALRILFNDVEFHWKVRSVHPRTYLSHLEKKQLSVNDSRLSTAPPPPKWKRKIDSPIVEAALNNLIDKILKDFVLDLWYSGITPDKEFPELIHAIIMDALGEISGRAKELNLVDLLTRDIVDLIGDHLDLFRRNQAAIGVEVMAILSSEERDERLKHHLMSSKELHPALISPESEYKVLQRLMGGVLAVVLRPREAQSPLIRSIAREFLTCLVMQPVINFASPGSLFLSPSVEHLTHFEKLFSGIRSVNELIEYLLLAVKEGSLNREGSYQSTSVAAHPPDHPLAAGDVCNDDSMSRKCSSSNQGTDSTLSDNQRETSFDYDAEEPMKYKSADWARMLNAVTQRRTEVLTPENLENMWTKGRNYKKKENKKSKLVFQDSIGKGSGINGVSSKGPGKELLVSRPEISTGTDEIAIKKLNLGPSTHDTFREETKTRKDFSRGPNKELCLEGGQIVDELGHSSSLTIGENKIRLKRSNSTSALVAQPDMEKKCTGEHGGPIISEFYGPNFARNSAEYSGRSASDVVLQTKAQQVPKLKCRVMGAYFEKVGSKSFAVYSIAVRDAENRTWFVKRRYSNFERLHRHLKEIPNYTLHLPPKRIFSSSTEDAFVHQRCIQLDKYLQDLLSIANVAEQHEVWDFLSISSKSYSFGKSSSVMRTLAVNVDDAVDDIVRQFKGVSDGLMRKVVGPSPTYEASSSTSTRNLSWNSDEINRHVSHHNDVGTSNSFSDNEEGQNEVNHGHEEVNIAKANGWHSDNELNSKSFPPRVIKHGKEPMNSSSEKRNDLEVKSGVQQGGFLAASLPVTSGHLEDPVGMPPEWTPPNVSVPLLNLVDNLFQLKRRGWLRRQVLWISKQILQLIMEDAIDDWLLRQIHCLRRDDVIAQGIQWVQDVLWPDGTFFLRVGSTWSADDDAQPTQKPFQPTSQFGGSKASTLGSFEQQLEAARRASDIKKILFDGAPAALVSLIGPKQYRRCVRDIYYFTQSSICVKQLAFGILELLLISIFPELRNLVRDVHEKMSIPPV</sequence>
<feature type="region of interest" description="Disordered" evidence="3">
    <location>
        <begin position="951"/>
        <end position="971"/>
    </location>
</feature>
<proteinExistence type="predicted"/>
<dbReference type="InterPro" id="IPR051837">
    <property type="entry name" value="SortingNexin/PXDomain-PKLike"/>
</dbReference>
<dbReference type="OrthoDB" id="120967at2759"/>
<protein>
    <submittedName>
        <fullName evidence="7">Sorting nexin-16</fullName>
    </submittedName>
</protein>
<feature type="compositionally biased region" description="Basic and acidic residues" evidence="3">
    <location>
        <begin position="472"/>
        <end position="488"/>
    </location>
</feature>
<keyword evidence="4" id="KW-1133">Transmembrane helix</keyword>
<dbReference type="PANTHER" id="PTHR22999:SF23">
    <property type="entry name" value="SORTING NEXIN-16"/>
    <property type="match status" value="1"/>
</dbReference>
<evidence type="ECO:0000256" key="3">
    <source>
        <dbReference type="SAM" id="MobiDB-lite"/>
    </source>
</evidence>
<evidence type="ECO:0000259" key="6">
    <source>
        <dbReference type="PROSITE" id="PS51207"/>
    </source>
</evidence>
<dbReference type="CDD" id="cd06872">
    <property type="entry name" value="PX_SNX19_like_plant"/>
    <property type="match status" value="1"/>
</dbReference>
<feature type="compositionally biased region" description="Polar residues" evidence="3">
    <location>
        <begin position="955"/>
        <end position="971"/>
    </location>
</feature>
<keyword evidence="4" id="KW-0812">Transmembrane</keyword>
<evidence type="ECO:0000256" key="1">
    <source>
        <dbReference type="ARBA" id="ARBA00004496"/>
    </source>
</evidence>